<evidence type="ECO:0000313" key="2">
    <source>
        <dbReference type="EnsemblPlants" id="MELO3C032042.2.1"/>
    </source>
</evidence>
<dbReference type="Gramene" id="MELO3C032042.2.1">
    <property type="protein sequence ID" value="MELO3C032042.2.1"/>
    <property type="gene ID" value="MELO3C032042.2"/>
</dbReference>
<evidence type="ECO:0000256" key="1">
    <source>
        <dbReference type="SAM" id="Phobius"/>
    </source>
</evidence>
<protein>
    <submittedName>
        <fullName evidence="2">Uncharacterized protein</fullName>
    </submittedName>
</protein>
<proteinExistence type="predicted"/>
<sequence length="342" mass="38027">MLKKTRSLQDKLLYSSLSTSLGVPVELEYPFGMGQVKGVVVYAIVGVVLFRGMSEIIHRESNLHILRSHTKNRASHPRSHNKDETLYRIVYKVAGSDPISKRHASLANLILNLDWMGSYRFDGILGVGITWQSALLSNLLIFVLGSPILVSGLSLSGIASAFLLGTPTWRAFGPSGFLLVATSVPVEWSSKELSVTFEHWELYFIRENKTVYTLIPLKFGRCISITPNLVNNLRRIEEDTFVNMCKLERLGTLQGKQNALEKPQALFEYAAIVNSLTLEEVSRMTSFSVDETSNQSCSSPVLGKRKSVKPPSSDVILNILGLLVNIVELHMLVIPKEMVPLI</sequence>
<reference evidence="2" key="1">
    <citation type="submission" date="2023-03" db="UniProtKB">
        <authorList>
            <consortium name="EnsemblPlants"/>
        </authorList>
    </citation>
    <scope>IDENTIFICATION</scope>
</reference>
<keyword evidence="1" id="KW-0472">Membrane</keyword>
<accession>A0A9I9ECV5</accession>
<keyword evidence="1" id="KW-1133">Transmembrane helix</keyword>
<feature type="transmembrane region" description="Helical" evidence="1">
    <location>
        <begin position="39"/>
        <end position="57"/>
    </location>
</feature>
<organism evidence="2">
    <name type="scientific">Cucumis melo</name>
    <name type="common">Muskmelon</name>
    <dbReference type="NCBI Taxonomy" id="3656"/>
    <lineage>
        <taxon>Eukaryota</taxon>
        <taxon>Viridiplantae</taxon>
        <taxon>Streptophyta</taxon>
        <taxon>Embryophyta</taxon>
        <taxon>Tracheophyta</taxon>
        <taxon>Spermatophyta</taxon>
        <taxon>Magnoliopsida</taxon>
        <taxon>eudicotyledons</taxon>
        <taxon>Gunneridae</taxon>
        <taxon>Pentapetalae</taxon>
        <taxon>rosids</taxon>
        <taxon>fabids</taxon>
        <taxon>Cucurbitales</taxon>
        <taxon>Cucurbitaceae</taxon>
        <taxon>Benincaseae</taxon>
        <taxon>Cucumis</taxon>
    </lineage>
</organism>
<dbReference type="AlphaFoldDB" id="A0A9I9ECV5"/>
<name>A0A9I9ECV5_CUCME</name>
<feature type="transmembrane region" description="Helical" evidence="1">
    <location>
        <begin position="139"/>
        <end position="163"/>
    </location>
</feature>
<keyword evidence="1" id="KW-0812">Transmembrane</keyword>
<dbReference type="EnsemblPlants" id="MELO3C032042.2.1">
    <property type="protein sequence ID" value="MELO3C032042.2.1"/>
    <property type="gene ID" value="MELO3C032042.2"/>
</dbReference>